<feature type="transmembrane region" description="Helical" evidence="1">
    <location>
        <begin position="102"/>
        <end position="119"/>
    </location>
</feature>
<reference evidence="2" key="1">
    <citation type="submission" date="2022-12" db="EMBL/GenBank/DDBJ databases">
        <authorList>
            <person name="Petersen C."/>
        </authorList>
    </citation>
    <scope>NUCLEOTIDE SEQUENCE</scope>
    <source>
        <strain evidence="2">IBT 29677</strain>
    </source>
</reference>
<gene>
    <name evidence="2" type="ORF">N7509_002544</name>
</gene>
<feature type="transmembrane region" description="Helical" evidence="1">
    <location>
        <begin position="139"/>
        <end position="160"/>
    </location>
</feature>
<dbReference type="GeneID" id="81366161"/>
<feature type="transmembrane region" description="Helical" evidence="1">
    <location>
        <begin position="186"/>
        <end position="207"/>
    </location>
</feature>
<keyword evidence="1" id="KW-0472">Membrane</keyword>
<feature type="transmembrane region" description="Helical" evidence="1">
    <location>
        <begin position="40"/>
        <end position="60"/>
    </location>
</feature>
<dbReference type="OrthoDB" id="4345704at2759"/>
<evidence type="ECO:0000313" key="2">
    <source>
        <dbReference type="EMBL" id="KAJ5408661.1"/>
    </source>
</evidence>
<dbReference type="RefSeq" id="XP_056492976.1">
    <property type="nucleotide sequence ID" value="XM_056627181.1"/>
</dbReference>
<name>A0A9X0BDI1_9EURO</name>
<organism evidence="2 3">
    <name type="scientific">Penicillium cosmopolitanum</name>
    <dbReference type="NCBI Taxonomy" id="1131564"/>
    <lineage>
        <taxon>Eukaryota</taxon>
        <taxon>Fungi</taxon>
        <taxon>Dikarya</taxon>
        <taxon>Ascomycota</taxon>
        <taxon>Pezizomycotina</taxon>
        <taxon>Eurotiomycetes</taxon>
        <taxon>Eurotiomycetidae</taxon>
        <taxon>Eurotiales</taxon>
        <taxon>Aspergillaceae</taxon>
        <taxon>Penicillium</taxon>
    </lineage>
</organism>
<dbReference type="Proteomes" id="UP001147747">
    <property type="component" value="Unassembled WGS sequence"/>
</dbReference>
<feature type="transmembrane region" description="Helical" evidence="1">
    <location>
        <begin position="219"/>
        <end position="245"/>
    </location>
</feature>
<proteinExistence type="predicted"/>
<dbReference type="EMBL" id="JAPZBU010000004">
    <property type="protein sequence ID" value="KAJ5408661.1"/>
    <property type="molecule type" value="Genomic_DNA"/>
</dbReference>
<keyword evidence="1" id="KW-1133">Transmembrane helix</keyword>
<reference evidence="2" key="2">
    <citation type="journal article" date="2023" name="IMA Fungus">
        <title>Comparative genomic study of the Penicillium genus elucidates a diverse pangenome and 15 lateral gene transfer events.</title>
        <authorList>
            <person name="Petersen C."/>
            <person name="Sorensen T."/>
            <person name="Nielsen M.R."/>
            <person name="Sondergaard T.E."/>
            <person name="Sorensen J.L."/>
            <person name="Fitzpatrick D.A."/>
            <person name="Frisvad J.C."/>
            <person name="Nielsen K.L."/>
        </authorList>
    </citation>
    <scope>NUCLEOTIDE SEQUENCE</scope>
    <source>
        <strain evidence="2">IBT 29677</strain>
    </source>
</reference>
<protein>
    <submittedName>
        <fullName evidence="2">Uncharacterized protein</fullName>
    </submittedName>
</protein>
<keyword evidence="1" id="KW-0812">Transmembrane</keyword>
<keyword evidence="3" id="KW-1185">Reference proteome</keyword>
<comment type="caution">
    <text evidence="2">The sequence shown here is derived from an EMBL/GenBank/DDBJ whole genome shotgun (WGS) entry which is preliminary data.</text>
</comment>
<evidence type="ECO:0000313" key="3">
    <source>
        <dbReference type="Proteomes" id="UP001147747"/>
    </source>
</evidence>
<accession>A0A9X0BDI1</accession>
<dbReference type="AlphaFoldDB" id="A0A9X0BDI1"/>
<sequence>MSSSIDNGFGPGRWGDDDWNTVVDLGIATGQDRSLIAVKAAFAFLLLVGMLVLSSFIFVLKRSRSDALKPMPLIATLAAMFSMVVTKKWYMITSLLSALFEPTSYCVMFYVFYTIIHVFQERIMNMSTRSSSTIKYVHWTIVGLFAALVIIGWSWMVLYINSTVHDELILIEQSNVWWKIDSARCILFWLSALEIVAWAFYLGLMTSRGSSKVNIKMSVYFFIAACGFFLGVNFLFFVWDVIYYIRAGGQTAQSETEQKVSIATAAIQEILEFVFVQGSFFGLILCYWRFPEREARFEEVSGGETEEAKYGSDVLDRTGLAPREVEGSTPLNGITENKAGTFEADTSRAILEADNYDFLPDKKAGISEVDGSNGILEADSKLFHEVAT</sequence>
<evidence type="ECO:0000256" key="1">
    <source>
        <dbReference type="SAM" id="Phobius"/>
    </source>
</evidence>
<feature type="transmembrane region" description="Helical" evidence="1">
    <location>
        <begin position="72"/>
        <end position="90"/>
    </location>
</feature>